<organism evidence="8 9">
    <name type="scientific">Onchocerca volvulus</name>
    <dbReference type="NCBI Taxonomy" id="6282"/>
    <lineage>
        <taxon>Eukaryota</taxon>
        <taxon>Metazoa</taxon>
        <taxon>Ecdysozoa</taxon>
        <taxon>Nematoda</taxon>
        <taxon>Chromadorea</taxon>
        <taxon>Rhabditida</taxon>
        <taxon>Spirurina</taxon>
        <taxon>Spiruromorpha</taxon>
        <taxon>Filarioidea</taxon>
        <taxon>Onchocercidae</taxon>
        <taxon>Onchocerca</taxon>
    </lineage>
</organism>
<dbReference type="PANTHER" id="PTHR13140">
    <property type="entry name" value="MYOSIN"/>
    <property type="match status" value="1"/>
</dbReference>
<dbReference type="SMART" id="SM00242">
    <property type="entry name" value="MYSc"/>
    <property type="match status" value="1"/>
</dbReference>
<accession>A0A2K6WKX7</accession>
<sequence length="1008" mass="117659">MNETNANVVNDLILLSDVTHDDIVNTLRDRYSKGQIYTYIGEVLLAVNPYRYLPIYGPEMVRKYKGHEIYERSPHVFAIADVTYRSMKWHEHDVCIVISGESGAGKTETSKIIMRYLAAITNVEKQHEIERVKNILLRSTALLESLGCAMTNKNDNSSRFGKYMHINFNFQGDPFGGYISSYLLEKSRVVRQQHGERNFHIFYQLLAGLDTDSLHMLHLQRNPQKYFYLNQGRTTVANTVDDKSCFNEVLQAMRAIETFAPNSEQQIWKILASILLLGNLNFVESETNVDESFVKNRDQLLICADIMQVTTENLEKALCMQVVAAKGDVVSKRHDVNATEYTRDALAKAIYERLFTWVVGKVNQAITVEKNSSKNAVIGVLDIYGFEIFTINSFEQFCINYCNEKLQQLFIELVLNQEQKEYNREGIEWQQIQFFNNKEICDLVEIPRTGILAILDEACYTVGPMNDKIFLAEMDKILSKNQYYTSRRLKPTDKNLAFDKDFRITHYAGDVTYNVVGFIDKNRDTLYQDLKRLLYNSNNPVLRKIFPDGAKSVTEVNKKPLTAGTVFKNSMSDLMKQLSTKEPHYIRCIKPNEIKSSTSFDTIGVRNQVRYLGLLENVRVRRAGFAYRITYERFLQRYKMLSNETWPNPSKGSSRDNTNKLLMKFDLHKDCVNGKTKLFIRNPRTVFKLEELRQQKIPDIVLILQKYWRGTLGRNRFKQIKQVYFIMYCFRKYKLRRYLMELMKRFRDVEKRRDLGRNVEWPITPSGFENFDDKLKKMHAIWRANKIIDRMPLVLKESLEEKVAAFRAIGNKRPEWGYLRSWKGDYLNLDDEIKLPSQRHDYLLELENIRRSSNFSKVLFSSYIQKFNRYNKSAFRILLITDQFIAKLDAKKFKMLKQQPFRNLTGLSVSKESDNTVIFHLGKNDFIGCLYNRKNEDRVGEVIGILCAHFERKFCNKLKVTVGELQCMLGSKNRLIYTRLSDKITDGHAIFRKYGNNQIELTCSTVSA</sequence>
<dbReference type="FunFam" id="1.10.10.820:FF:000001">
    <property type="entry name" value="Myosin heavy chain"/>
    <property type="match status" value="1"/>
</dbReference>
<dbReference type="GO" id="GO:0007015">
    <property type="term" value="P:actin filament organization"/>
    <property type="evidence" value="ECO:0007669"/>
    <property type="project" value="TreeGrafter"/>
</dbReference>
<feature type="binding site" evidence="7">
    <location>
        <begin position="100"/>
        <end position="107"/>
    </location>
    <ligand>
        <name>ATP</name>
        <dbReference type="ChEBI" id="CHEBI:30616"/>
    </ligand>
</feature>
<dbReference type="PROSITE" id="PS51456">
    <property type="entry name" value="MYOSIN_MOTOR"/>
    <property type="match status" value="1"/>
</dbReference>
<keyword evidence="9" id="KW-1185">Reference proteome</keyword>
<keyword evidence="2 7" id="KW-0547">Nucleotide-binding</keyword>
<dbReference type="Pfam" id="PF06017">
    <property type="entry name" value="Myosin_TH1"/>
    <property type="match status" value="1"/>
</dbReference>
<dbReference type="FunFam" id="1.20.58.530:FF:000004">
    <property type="entry name" value="Unconventional myosin ID"/>
    <property type="match status" value="1"/>
</dbReference>
<dbReference type="STRING" id="6282.A0A2K6WKX7"/>
<evidence type="ECO:0000256" key="5">
    <source>
        <dbReference type="ARBA" id="ARBA00023175"/>
    </source>
</evidence>
<evidence type="ECO:0000256" key="4">
    <source>
        <dbReference type="ARBA" id="ARBA00023123"/>
    </source>
</evidence>
<dbReference type="GO" id="GO:0030048">
    <property type="term" value="P:actin filament-based movement"/>
    <property type="evidence" value="ECO:0007669"/>
    <property type="project" value="TreeGrafter"/>
</dbReference>
<dbReference type="Proteomes" id="UP000024404">
    <property type="component" value="Unassembled WGS sequence"/>
</dbReference>
<dbReference type="GO" id="GO:0005524">
    <property type="term" value="F:ATP binding"/>
    <property type="evidence" value="ECO:0007669"/>
    <property type="project" value="UniProtKB-UniRule"/>
</dbReference>
<dbReference type="GO" id="GO:0016459">
    <property type="term" value="C:myosin complex"/>
    <property type="evidence" value="ECO:0007669"/>
    <property type="project" value="UniProtKB-KW"/>
</dbReference>
<dbReference type="EnsemblMetazoa" id="OVOC9385.1">
    <property type="protein sequence ID" value="OVOC9385.1"/>
    <property type="gene ID" value="WBGene00246194"/>
</dbReference>
<proteinExistence type="inferred from homology"/>
<dbReference type="GO" id="GO:0005886">
    <property type="term" value="C:plasma membrane"/>
    <property type="evidence" value="ECO:0007669"/>
    <property type="project" value="TreeGrafter"/>
</dbReference>
<keyword evidence="3 7" id="KW-0067">ATP-binding</keyword>
<dbReference type="SUPFAM" id="SSF52540">
    <property type="entry name" value="P-loop containing nucleoside triphosphate hydrolases"/>
    <property type="match status" value="1"/>
</dbReference>
<reference evidence="9" key="1">
    <citation type="submission" date="2013-10" db="EMBL/GenBank/DDBJ databases">
        <title>Genome sequencing of Onchocerca volvulus.</title>
        <authorList>
            <person name="Cotton J."/>
            <person name="Tsai J."/>
            <person name="Stanley E."/>
            <person name="Tracey A."/>
            <person name="Holroyd N."/>
            <person name="Lustigman S."/>
            <person name="Berriman M."/>
        </authorList>
    </citation>
    <scope>NUCLEOTIDE SEQUENCE</scope>
</reference>
<dbReference type="InterPro" id="IPR001609">
    <property type="entry name" value="Myosin_head_motor_dom-like"/>
</dbReference>
<dbReference type="GO" id="GO:0007368">
    <property type="term" value="P:determination of left/right symmetry"/>
    <property type="evidence" value="ECO:0007669"/>
    <property type="project" value="UniProtKB-ARBA"/>
</dbReference>
<dbReference type="Gene3D" id="1.10.10.820">
    <property type="match status" value="1"/>
</dbReference>
<keyword evidence="4 7" id="KW-0518">Myosin</keyword>
<keyword evidence="6 7" id="KW-0009">Actin-binding</keyword>
<dbReference type="OMA" id="MTYGDIG"/>
<comment type="similarity">
    <text evidence="1 7">Belongs to the TRAFAC class myosin-kinesin ATPase superfamily. Myosin family.</text>
</comment>
<feature type="region of interest" description="Actin-binding" evidence="7">
    <location>
        <begin position="571"/>
        <end position="593"/>
    </location>
</feature>
<dbReference type="PROSITE" id="PS50096">
    <property type="entry name" value="IQ"/>
    <property type="match status" value="1"/>
</dbReference>
<dbReference type="Gene3D" id="1.20.120.720">
    <property type="entry name" value="Myosin VI head, motor domain, U50 subdomain"/>
    <property type="match status" value="1"/>
</dbReference>
<evidence type="ECO:0000313" key="8">
    <source>
        <dbReference type="EnsemblMetazoa" id="OVOC9385.1"/>
    </source>
</evidence>
<dbReference type="PRINTS" id="PR00193">
    <property type="entry name" value="MYOSINHEAVY"/>
</dbReference>
<dbReference type="GO" id="GO:0005902">
    <property type="term" value="C:microvillus"/>
    <property type="evidence" value="ECO:0007669"/>
    <property type="project" value="TreeGrafter"/>
</dbReference>
<evidence type="ECO:0000256" key="2">
    <source>
        <dbReference type="ARBA" id="ARBA00022741"/>
    </source>
</evidence>
<dbReference type="GO" id="GO:0051015">
    <property type="term" value="F:actin filament binding"/>
    <property type="evidence" value="ECO:0007669"/>
    <property type="project" value="TreeGrafter"/>
</dbReference>
<dbReference type="Pfam" id="PF00063">
    <property type="entry name" value="Myosin_head"/>
    <property type="match status" value="1"/>
</dbReference>
<evidence type="ECO:0000256" key="1">
    <source>
        <dbReference type="ARBA" id="ARBA00008314"/>
    </source>
</evidence>
<dbReference type="Gene3D" id="3.40.850.10">
    <property type="entry name" value="Kinesin motor domain"/>
    <property type="match status" value="1"/>
</dbReference>
<dbReference type="Gene3D" id="1.20.5.4820">
    <property type="match status" value="1"/>
</dbReference>
<evidence type="ECO:0000256" key="3">
    <source>
        <dbReference type="ARBA" id="ARBA00022840"/>
    </source>
</evidence>
<evidence type="ECO:0008006" key="10">
    <source>
        <dbReference type="Google" id="ProtNLM"/>
    </source>
</evidence>
<keyword evidence="5 7" id="KW-0505">Motor protein</keyword>
<dbReference type="InterPro" id="IPR036961">
    <property type="entry name" value="Kinesin_motor_dom_sf"/>
</dbReference>
<evidence type="ECO:0000313" key="9">
    <source>
        <dbReference type="Proteomes" id="UP000024404"/>
    </source>
</evidence>
<dbReference type="AlphaFoldDB" id="A0A2K6WKX7"/>
<dbReference type="GO" id="GO:0000146">
    <property type="term" value="F:microfilament motor activity"/>
    <property type="evidence" value="ECO:0007669"/>
    <property type="project" value="TreeGrafter"/>
</dbReference>
<dbReference type="GO" id="GO:0005737">
    <property type="term" value="C:cytoplasm"/>
    <property type="evidence" value="ECO:0007669"/>
    <property type="project" value="TreeGrafter"/>
</dbReference>
<dbReference type="PROSITE" id="PS51757">
    <property type="entry name" value="TH1"/>
    <property type="match status" value="1"/>
</dbReference>
<dbReference type="PANTHER" id="PTHR13140:SF713">
    <property type="entry name" value="UNCONVENTIONAL MYOSIN ID"/>
    <property type="match status" value="1"/>
</dbReference>
<dbReference type="InterPro" id="IPR010926">
    <property type="entry name" value="Myosin_TH1"/>
</dbReference>
<protein>
    <recommendedName>
        <fullName evidence="10">Myosin motor domain-containing protein</fullName>
    </recommendedName>
</protein>
<evidence type="ECO:0000256" key="6">
    <source>
        <dbReference type="ARBA" id="ARBA00023203"/>
    </source>
</evidence>
<reference evidence="8" key="2">
    <citation type="submission" date="2018-02" db="UniProtKB">
        <authorList>
            <consortium name="EnsemblMetazoa"/>
        </authorList>
    </citation>
    <scope>IDENTIFICATION</scope>
</reference>
<dbReference type="EMBL" id="CMVM020000262">
    <property type="status" value="NOT_ANNOTATED_CDS"/>
    <property type="molecule type" value="Genomic_DNA"/>
</dbReference>
<name>A0A2K6WKX7_ONCVO</name>
<dbReference type="InterPro" id="IPR027417">
    <property type="entry name" value="P-loop_NTPase"/>
</dbReference>
<dbReference type="GO" id="GO:0006897">
    <property type="term" value="P:endocytosis"/>
    <property type="evidence" value="ECO:0007669"/>
    <property type="project" value="TreeGrafter"/>
</dbReference>
<dbReference type="Gene3D" id="1.20.58.530">
    <property type="match status" value="1"/>
</dbReference>
<evidence type="ECO:0000256" key="7">
    <source>
        <dbReference type="PROSITE-ProRule" id="PRU00782"/>
    </source>
</evidence>
<dbReference type="GO" id="GO:0005546">
    <property type="term" value="F:phosphatidylinositol-4,5-bisphosphate binding"/>
    <property type="evidence" value="ECO:0007669"/>
    <property type="project" value="UniProtKB-ARBA"/>
</dbReference>